<dbReference type="Proteomes" id="UP000515465">
    <property type="component" value="Chromosome"/>
</dbReference>
<organism evidence="2 3">
    <name type="scientific">Mesorhizobium huakuii</name>
    <dbReference type="NCBI Taxonomy" id="28104"/>
    <lineage>
        <taxon>Bacteria</taxon>
        <taxon>Pseudomonadati</taxon>
        <taxon>Pseudomonadota</taxon>
        <taxon>Alphaproteobacteria</taxon>
        <taxon>Hyphomicrobiales</taxon>
        <taxon>Phyllobacteriaceae</taxon>
        <taxon>Mesorhizobium</taxon>
    </lineage>
</organism>
<evidence type="ECO:0000313" key="2">
    <source>
        <dbReference type="EMBL" id="QND60392.1"/>
    </source>
</evidence>
<proteinExistence type="predicted"/>
<reference evidence="3" key="1">
    <citation type="journal article" date="2020" name="Mol. Plant Microbe">
        <title>Rhizobial microsymbionts of the narrowly endemic Oxytropis species growing in Kamchatka are characterized by significant genetic diversity and possess a set of genes that are associated with T3SS and T6SS secretion systems and can affect the development of symbiosis.</title>
        <authorList>
            <person name="Safronova V."/>
            <person name="Guro P."/>
            <person name="Sazanova A."/>
            <person name="Kuznetsova I."/>
            <person name="Belimov A."/>
            <person name="Yakubov V."/>
            <person name="Chirak E."/>
            <person name="Afonin A."/>
            <person name="Gogolev Y."/>
            <person name="Andronov E."/>
            <person name="Tikhonovich I."/>
        </authorList>
    </citation>
    <scope>NUCLEOTIDE SEQUENCE [LARGE SCALE GENOMIC DNA]</scope>
    <source>
        <strain evidence="3">583</strain>
    </source>
</reference>
<dbReference type="RefSeq" id="WP_183459272.1">
    <property type="nucleotide sequence ID" value="NZ_CP050296.1"/>
</dbReference>
<gene>
    <name evidence="2" type="ORF">HB778_30470</name>
</gene>
<evidence type="ECO:0000256" key="1">
    <source>
        <dbReference type="SAM" id="MobiDB-lite"/>
    </source>
</evidence>
<name>A0A7G6T0W0_9HYPH</name>
<dbReference type="EMBL" id="CP050296">
    <property type="protein sequence ID" value="QND60392.1"/>
    <property type="molecule type" value="Genomic_DNA"/>
</dbReference>
<feature type="region of interest" description="Disordered" evidence="1">
    <location>
        <begin position="149"/>
        <end position="170"/>
    </location>
</feature>
<evidence type="ECO:0000313" key="3">
    <source>
        <dbReference type="Proteomes" id="UP000515465"/>
    </source>
</evidence>
<dbReference type="AlphaFoldDB" id="A0A7G6T0W0"/>
<accession>A0A7G6T0W0</accession>
<protein>
    <submittedName>
        <fullName evidence="2">Uncharacterized protein</fullName>
    </submittedName>
</protein>
<sequence length="170" mass="18517">MDKSSSEAPSPDPKIGEAALKQAQTGEDWLGFAKDSLAVSTARQADLDALTKQVTQQQMGIANDQAAWAKSDRERYDTVFKPVEDKFVAEASAYGSEAHQNEAAAEAKADVQNNAAGRARLPIAMQLPWASTRRRAGMPASIARAKWARRLRRPALKTPRAPTIETRASR</sequence>